<dbReference type="InterPro" id="IPR000261">
    <property type="entry name" value="EH_dom"/>
</dbReference>
<sequence length="161" mass="17757">MTLFLKRGFVSMFDQCLWFCLQIPTGNPLYESYYKQVDPAYTGRVGASEAALFLKKSGLSDIILGKIWDLADPEGKGYLDKQGFYVALRLVACAQSGHEVALSNLSLNMPPPKFHDSSSPLMVTPPSAEAHWAVRVSARARRPLSSLTCISVSLYDVQHVS</sequence>
<protein>
    <submittedName>
        <fullName evidence="2">EPS15L1</fullName>
    </submittedName>
</protein>
<dbReference type="PANTHER" id="PTHR11216:SF69">
    <property type="entry name" value="EPIDERMAL GROWTH FACTOR RECEPTOR SUBSTRATE 15-LIKE 1"/>
    <property type="match status" value="1"/>
</dbReference>
<dbReference type="FunFam" id="1.10.238.10:FF:000074">
    <property type="entry name" value="epidermal growth factor receptor substrate 15 isoform X1"/>
    <property type="match status" value="1"/>
</dbReference>
<dbReference type="CDD" id="cd00052">
    <property type="entry name" value="EH"/>
    <property type="match status" value="1"/>
</dbReference>
<evidence type="ECO:0000313" key="3">
    <source>
        <dbReference type="Proteomes" id="UP000242450"/>
    </source>
</evidence>
<dbReference type="SUPFAM" id="SSF47473">
    <property type="entry name" value="EF-hand"/>
    <property type="match status" value="1"/>
</dbReference>
<keyword evidence="3" id="KW-1185">Reference proteome</keyword>
<dbReference type="GO" id="GO:0016197">
    <property type="term" value="P:endosomal transport"/>
    <property type="evidence" value="ECO:0007669"/>
    <property type="project" value="TreeGrafter"/>
</dbReference>
<dbReference type="GO" id="GO:0006897">
    <property type="term" value="P:endocytosis"/>
    <property type="evidence" value="ECO:0007669"/>
    <property type="project" value="TreeGrafter"/>
</dbReference>
<name>A0A212D2F9_CEREH</name>
<dbReference type="GO" id="GO:0045296">
    <property type="term" value="F:cadherin binding"/>
    <property type="evidence" value="ECO:0007669"/>
    <property type="project" value="TreeGrafter"/>
</dbReference>
<comment type="caution">
    <text evidence="2">The sequence shown here is derived from an EMBL/GenBank/DDBJ whole genome shotgun (WGS) entry which is preliminary data.</text>
</comment>
<dbReference type="EMBL" id="MKHE01000009">
    <property type="protein sequence ID" value="OWK12441.1"/>
    <property type="molecule type" value="Genomic_DNA"/>
</dbReference>
<dbReference type="Gene3D" id="1.10.238.10">
    <property type="entry name" value="EF-hand"/>
    <property type="match status" value="1"/>
</dbReference>
<proteinExistence type="predicted"/>
<evidence type="ECO:0000313" key="2">
    <source>
        <dbReference type="EMBL" id="OWK12441.1"/>
    </source>
</evidence>
<gene>
    <name evidence="2" type="ORF">Celaphus_00003030</name>
</gene>
<dbReference type="OrthoDB" id="524326at2759"/>
<dbReference type="InterPro" id="IPR011992">
    <property type="entry name" value="EF-hand-dom_pair"/>
</dbReference>
<dbReference type="Proteomes" id="UP000242450">
    <property type="component" value="Chromosome 9"/>
</dbReference>
<dbReference type="AlphaFoldDB" id="A0A212D2F9"/>
<feature type="domain" description="EH" evidence="1">
    <location>
        <begin position="26"/>
        <end position="115"/>
    </location>
</feature>
<evidence type="ECO:0000259" key="1">
    <source>
        <dbReference type="PROSITE" id="PS50031"/>
    </source>
</evidence>
<dbReference type="GO" id="GO:0030132">
    <property type="term" value="C:clathrin coat of coated pit"/>
    <property type="evidence" value="ECO:0007669"/>
    <property type="project" value="TreeGrafter"/>
</dbReference>
<dbReference type="Pfam" id="PF12763">
    <property type="entry name" value="EH"/>
    <property type="match status" value="1"/>
</dbReference>
<dbReference type="PROSITE" id="PS50031">
    <property type="entry name" value="EH"/>
    <property type="match status" value="1"/>
</dbReference>
<dbReference type="PANTHER" id="PTHR11216">
    <property type="entry name" value="EH DOMAIN"/>
    <property type="match status" value="1"/>
</dbReference>
<dbReference type="SMART" id="SM00027">
    <property type="entry name" value="EH"/>
    <property type="match status" value="1"/>
</dbReference>
<accession>A0A212D2F9</accession>
<reference evidence="2 3" key="1">
    <citation type="journal article" date="2018" name="Mol. Genet. Genomics">
        <title>The red deer Cervus elaphus genome CerEla1.0: sequencing, annotating, genes, and chromosomes.</title>
        <authorList>
            <person name="Bana N.A."/>
            <person name="Nyiri A."/>
            <person name="Nagy J."/>
            <person name="Frank K."/>
            <person name="Nagy T."/>
            <person name="Steger V."/>
            <person name="Schiller M."/>
            <person name="Lakatos P."/>
            <person name="Sugar L."/>
            <person name="Horn P."/>
            <person name="Barta E."/>
            <person name="Orosz L."/>
        </authorList>
    </citation>
    <scope>NUCLEOTIDE SEQUENCE [LARGE SCALE GENOMIC DNA]</scope>
    <source>
        <strain evidence="2">Hungarian</strain>
    </source>
</reference>
<organism evidence="2 3">
    <name type="scientific">Cervus elaphus hippelaphus</name>
    <name type="common">European red deer</name>
    <dbReference type="NCBI Taxonomy" id="46360"/>
    <lineage>
        <taxon>Eukaryota</taxon>
        <taxon>Metazoa</taxon>
        <taxon>Chordata</taxon>
        <taxon>Craniata</taxon>
        <taxon>Vertebrata</taxon>
        <taxon>Euteleostomi</taxon>
        <taxon>Mammalia</taxon>
        <taxon>Eutheria</taxon>
        <taxon>Laurasiatheria</taxon>
        <taxon>Artiodactyla</taxon>
        <taxon>Ruminantia</taxon>
        <taxon>Pecora</taxon>
        <taxon>Cervidae</taxon>
        <taxon>Cervinae</taxon>
        <taxon>Cervus</taxon>
    </lineage>
</organism>